<sequence>MSRCMGGWCTLRERCEYYRPGLESGTLFERLCMPNSTECFQARRVFAWAR</sequence>
<protein>
    <submittedName>
        <fullName evidence="1">Uncharacterized protein</fullName>
    </submittedName>
</protein>
<accession>A0A6J5KYP9</accession>
<dbReference type="EMBL" id="LR796192">
    <property type="protein sequence ID" value="CAB4126106.1"/>
    <property type="molecule type" value="Genomic_DNA"/>
</dbReference>
<dbReference type="EMBL" id="LR798218">
    <property type="protein sequence ID" value="CAB5195149.1"/>
    <property type="molecule type" value="Genomic_DNA"/>
</dbReference>
<evidence type="ECO:0000313" key="1">
    <source>
        <dbReference type="EMBL" id="CAB4126106.1"/>
    </source>
</evidence>
<reference evidence="1" key="1">
    <citation type="submission" date="2020-04" db="EMBL/GenBank/DDBJ databases">
        <authorList>
            <person name="Chiriac C."/>
            <person name="Salcher M."/>
            <person name="Ghai R."/>
            <person name="Kavagutti S V."/>
        </authorList>
    </citation>
    <scope>NUCLEOTIDE SEQUENCE</scope>
</reference>
<evidence type="ECO:0000313" key="2">
    <source>
        <dbReference type="EMBL" id="CAB5195149.1"/>
    </source>
</evidence>
<proteinExistence type="predicted"/>
<gene>
    <name evidence="2" type="ORF">UFOVP170_53</name>
    <name evidence="1" type="ORF">UFOVP73_31</name>
</gene>
<name>A0A6J5KYP9_9CAUD</name>
<organism evidence="1">
    <name type="scientific">uncultured Caudovirales phage</name>
    <dbReference type="NCBI Taxonomy" id="2100421"/>
    <lineage>
        <taxon>Viruses</taxon>
        <taxon>Duplodnaviria</taxon>
        <taxon>Heunggongvirae</taxon>
        <taxon>Uroviricota</taxon>
        <taxon>Caudoviricetes</taxon>
        <taxon>Peduoviridae</taxon>
        <taxon>Maltschvirus</taxon>
        <taxon>Maltschvirus maltsch</taxon>
    </lineage>
</organism>